<reference evidence="1" key="1">
    <citation type="submission" date="2023-11" db="EMBL/GenBank/DDBJ databases">
        <title>Genome assemblies of two species of porcelain crab, Petrolisthes cinctipes and Petrolisthes manimaculis (Anomura: Porcellanidae).</title>
        <authorList>
            <person name="Angst P."/>
        </authorList>
    </citation>
    <scope>NUCLEOTIDE SEQUENCE</scope>
    <source>
        <strain evidence="1">PB745_02</strain>
        <tissue evidence="1">Gill</tissue>
    </source>
</reference>
<gene>
    <name evidence="1" type="ORF">Pmani_035074</name>
</gene>
<dbReference type="Proteomes" id="UP001292094">
    <property type="component" value="Unassembled WGS sequence"/>
</dbReference>
<keyword evidence="2" id="KW-1185">Reference proteome</keyword>
<evidence type="ECO:0000313" key="1">
    <source>
        <dbReference type="EMBL" id="KAK4292136.1"/>
    </source>
</evidence>
<dbReference type="EMBL" id="JAWZYT010004924">
    <property type="protein sequence ID" value="KAK4292136.1"/>
    <property type="molecule type" value="Genomic_DNA"/>
</dbReference>
<proteinExistence type="predicted"/>
<protein>
    <submittedName>
        <fullName evidence="1">Uncharacterized protein</fullName>
    </submittedName>
</protein>
<comment type="caution">
    <text evidence="1">The sequence shown here is derived from an EMBL/GenBank/DDBJ whole genome shotgun (WGS) entry which is preliminary data.</text>
</comment>
<dbReference type="AlphaFoldDB" id="A0AAE1NMF6"/>
<sequence>SRMRFLDVSLEEEKTVSECQVSPSGTSLRRRAVWARNNASGLTFTGSSSVSTPSSSSQGLISTATLTCWRWGRGRVDSASIWTAPCSSSLILRRTVTRLRSSFFGHFLPCDQHVHFHKMAGWTVFLLSILHTVFHIANFVTLSEVTGISL</sequence>
<organism evidence="1 2">
    <name type="scientific">Petrolisthes manimaculis</name>
    <dbReference type="NCBI Taxonomy" id="1843537"/>
    <lineage>
        <taxon>Eukaryota</taxon>
        <taxon>Metazoa</taxon>
        <taxon>Ecdysozoa</taxon>
        <taxon>Arthropoda</taxon>
        <taxon>Crustacea</taxon>
        <taxon>Multicrustacea</taxon>
        <taxon>Malacostraca</taxon>
        <taxon>Eumalacostraca</taxon>
        <taxon>Eucarida</taxon>
        <taxon>Decapoda</taxon>
        <taxon>Pleocyemata</taxon>
        <taxon>Anomura</taxon>
        <taxon>Galatheoidea</taxon>
        <taxon>Porcellanidae</taxon>
        <taxon>Petrolisthes</taxon>
    </lineage>
</organism>
<name>A0AAE1NMF6_9EUCA</name>
<feature type="non-terminal residue" evidence="1">
    <location>
        <position position="1"/>
    </location>
</feature>
<evidence type="ECO:0000313" key="2">
    <source>
        <dbReference type="Proteomes" id="UP001292094"/>
    </source>
</evidence>
<accession>A0AAE1NMF6</accession>